<comment type="similarity">
    <text evidence="8">Belongs to the methyl-accepting chemotaxis (MCP) protein family.</text>
</comment>
<organism evidence="13 14">
    <name type="scientific">Halanaerobium salsuginis</name>
    <dbReference type="NCBI Taxonomy" id="29563"/>
    <lineage>
        <taxon>Bacteria</taxon>
        <taxon>Bacillati</taxon>
        <taxon>Bacillota</taxon>
        <taxon>Clostridia</taxon>
        <taxon>Halanaerobiales</taxon>
        <taxon>Halanaerobiaceae</taxon>
        <taxon>Halanaerobium</taxon>
    </lineage>
</organism>
<dbReference type="SUPFAM" id="SSF103190">
    <property type="entry name" value="Sensory domain-like"/>
    <property type="match status" value="2"/>
</dbReference>
<dbReference type="Pfam" id="PF00015">
    <property type="entry name" value="MCPsignal"/>
    <property type="match status" value="1"/>
</dbReference>
<evidence type="ECO:0000256" key="2">
    <source>
        <dbReference type="ARBA" id="ARBA00022475"/>
    </source>
</evidence>
<dbReference type="InterPro" id="IPR033479">
    <property type="entry name" value="dCache_1"/>
</dbReference>
<reference evidence="13 14" key="1">
    <citation type="submission" date="2016-10" db="EMBL/GenBank/DDBJ databases">
        <authorList>
            <person name="de Groot N.N."/>
        </authorList>
    </citation>
    <scope>NUCLEOTIDE SEQUENCE [LARGE SCALE GENOMIC DNA]</scope>
    <source>
        <strain evidence="13 14">ATCC 51327</strain>
    </source>
</reference>
<dbReference type="Gene3D" id="1.10.287.950">
    <property type="entry name" value="Methyl-accepting chemotaxis protein"/>
    <property type="match status" value="1"/>
</dbReference>
<dbReference type="PROSITE" id="PS50111">
    <property type="entry name" value="CHEMOTAXIS_TRANSDUC_2"/>
    <property type="match status" value="1"/>
</dbReference>
<keyword evidence="7 9" id="KW-0807">Transducer</keyword>
<evidence type="ECO:0000313" key="14">
    <source>
        <dbReference type="Proteomes" id="UP000199006"/>
    </source>
</evidence>
<dbReference type="CDD" id="cd12912">
    <property type="entry name" value="PDC2_MCP_like"/>
    <property type="match status" value="1"/>
</dbReference>
<dbReference type="Proteomes" id="UP000199006">
    <property type="component" value="Unassembled WGS sequence"/>
</dbReference>
<comment type="subcellular location">
    <subcellularLocation>
        <location evidence="1">Cell membrane</location>
        <topology evidence="1">Multi-pass membrane protein</topology>
    </subcellularLocation>
</comment>
<evidence type="ECO:0000256" key="9">
    <source>
        <dbReference type="PROSITE-ProRule" id="PRU00284"/>
    </source>
</evidence>
<feature type="transmembrane region" description="Helical" evidence="10">
    <location>
        <begin position="20"/>
        <end position="43"/>
    </location>
</feature>
<dbReference type="GO" id="GO:0006935">
    <property type="term" value="P:chemotaxis"/>
    <property type="evidence" value="ECO:0007669"/>
    <property type="project" value="UniProtKB-KW"/>
</dbReference>
<evidence type="ECO:0000256" key="4">
    <source>
        <dbReference type="ARBA" id="ARBA00022692"/>
    </source>
</evidence>
<evidence type="ECO:0000259" key="11">
    <source>
        <dbReference type="PROSITE" id="PS50111"/>
    </source>
</evidence>
<dbReference type="Pfam" id="PF02743">
    <property type="entry name" value="dCache_1"/>
    <property type="match status" value="1"/>
</dbReference>
<keyword evidence="14" id="KW-1185">Reference proteome</keyword>
<protein>
    <submittedName>
        <fullName evidence="13">Methyl-accepting chemotaxis sensory transducer with Cache sensor</fullName>
    </submittedName>
</protein>
<evidence type="ECO:0000259" key="12">
    <source>
        <dbReference type="PROSITE" id="PS50885"/>
    </source>
</evidence>
<dbReference type="CDD" id="cd18773">
    <property type="entry name" value="PDC1_HK_sensor"/>
    <property type="match status" value="1"/>
</dbReference>
<dbReference type="InterPro" id="IPR003660">
    <property type="entry name" value="HAMP_dom"/>
</dbReference>
<dbReference type="SMART" id="SM00283">
    <property type="entry name" value="MA"/>
    <property type="match status" value="1"/>
</dbReference>
<dbReference type="PANTHER" id="PTHR32089">
    <property type="entry name" value="METHYL-ACCEPTING CHEMOTAXIS PROTEIN MCPB"/>
    <property type="match status" value="1"/>
</dbReference>
<dbReference type="GO" id="GO:0005886">
    <property type="term" value="C:plasma membrane"/>
    <property type="evidence" value="ECO:0007669"/>
    <property type="project" value="UniProtKB-SubCell"/>
</dbReference>
<name>A0A1I4HXB7_9FIRM</name>
<keyword evidence="3" id="KW-0145">Chemotaxis</keyword>
<dbReference type="InterPro" id="IPR029151">
    <property type="entry name" value="Sensor-like_sf"/>
</dbReference>
<evidence type="ECO:0000256" key="7">
    <source>
        <dbReference type="ARBA" id="ARBA00023224"/>
    </source>
</evidence>
<gene>
    <name evidence="13" type="ORF">SAMN02983006_01228</name>
</gene>
<keyword evidence="5 10" id="KW-1133">Transmembrane helix</keyword>
<keyword evidence="6 10" id="KW-0472">Membrane</keyword>
<dbReference type="SUPFAM" id="SSF58104">
    <property type="entry name" value="Methyl-accepting chemotaxis protein (MCP) signaling domain"/>
    <property type="match status" value="1"/>
</dbReference>
<dbReference type="CDD" id="cd06225">
    <property type="entry name" value="HAMP"/>
    <property type="match status" value="1"/>
</dbReference>
<dbReference type="RefSeq" id="WP_089861060.1">
    <property type="nucleotide sequence ID" value="NZ_FOTI01000013.1"/>
</dbReference>
<keyword evidence="2" id="KW-1003">Cell membrane</keyword>
<dbReference type="SMART" id="SM00304">
    <property type="entry name" value="HAMP"/>
    <property type="match status" value="1"/>
</dbReference>
<dbReference type="Gene3D" id="3.30.450.20">
    <property type="entry name" value="PAS domain"/>
    <property type="match status" value="2"/>
</dbReference>
<evidence type="ECO:0000256" key="10">
    <source>
        <dbReference type="SAM" id="Phobius"/>
    </source>
</evidence>
<dbReference type="AlphaFoldDB" id="A0A1I4HXB7"/>
<dbReference type="Pfam" id="PF00672">
    <property type="entry name" value="HAMP"/>
    <property type="match status" value="1"/>
</dbReference>
<feature type="transmembrane region" description="Helical" evidence="10">
    <location>
        <begin position="294"/>
        <end position="313"/>
    </location>
</feature>
<evidence type="ECO:0000256" key="1">
    <source>
        <dbReference type="ARBA" id="ARBA00004651"/>
    </source>
</evidence>
<sequence length="672" mass="73361">MEEKTNILSFLQKIKFRDSLSTKIILMISVIIIIGMGGLGYLINNTVSKEITSLAQSRNNGIASKLQAEIEGFLNQGKEVINLAAEQGSSKNLADNNLNLLLRSIANNYEQFNMVYLGTTTGDMYTYPEANLPADFDPTTRPWYKRAISANKAIWTDPYIDVDSGNMVISVAKKVTDNNGSLVGVMAGDISLANISNLVSSTKVGETGYTFVVDHSGDLIAHPNKKLVEERYDISQELDLTRALNGESGYLEYDYHGEERLASFVPIPEIEGAIFAQIPLKEAYRATDDVLKRLIVLSISVLIILIIVIIFYITKNVVKPILNYGEKMKMVAAGNLDVNLNIKRKDELGHLGLVFNEMIKDLNTLVHNIKTTSNQVTDTSRHLDQSSHEVGNTSEQVSISIQDVATGADQQAKYVEDVSLNIQKLSQGINDLAQTNEEVEAMSHDMNLVTGEGAEKLAHLSSQMEQIVAAVRKVAADINKLDSISQEIGSIIDIIDNIADQTNLLALNAAIEAARAGEAGRGFSVVADEIRDLAEESSTSAEKIKKLIDEVINTTNSVGQEMKTSEKEIISGEELLDSANKTFIKIENTLKEINQGIDKSTDIVNNANKFSRDISAKAQNIAGISEETSASAEEVAAASQEQTASVEEISSIADELADRAAHLEDLIEKFDV</sequence>
<dbReference type="GO" id="GO:0007165">
    <property type="term" value="P:signal transduction"/>
    <property type="evidence" value="ECO:0007669"/>
    <property type="project" value="UniProtKB-KW"/>
</dbReference>
<dbReference type="PANTHER" id="PTHR32089:SF112">
    <property type="entry name" value="LYSOZYME-LIKE PROTEIN-RELATED"/>
    <property type="match status" value="1"/>
</dbReference>
<evidence type="ECO:0000256" key="6">
    <source>
        <dbReference type="ARBA" id="ARBA00023136"/>
    </source>
</evidence>
<keyword evidence="4 10" id="KW-0812">Transmembrane</keyword>
<dbReference type="PROSITE" id="PS50885">
    <property type="entry name" value="HAMP"/>
    <property type="match status" value="1"/>
</dbReference>
<feature type="domain" description="Methyl-accepting transducer" evidence="11">
    <location>
        <begin position="386"/>
        <end position="636"/>
    </location>
</feature>
<dbReference type="EMBL" id="FOTI01000013">
    <property type="protein sequence ID" value="SFL46748.1"/>
    <property type="molecule type" value="Genomic_DNA"/>
</dbReference>
<proteinExistence type="inferred from homology"/>
<dbReference type="Gene3D" id="1.10.8.500">
    <property type="entry name" value="HAMP domain in histidine kinase"/>
    <property type="match status" value="1"/>
</dbReference>
<dbReference type="InterPro" id="IPR004089">
    <property type="entry name" value="MCPsignal_dom"/>
</dbReference>
<evidence type="ECO:0000313" key="13">
    <source>
        <dbReference type="EMBL" id="SFL46748.1"/>
    </source>
</evidence>
<feature type="domain" description="HAMP" evidence="12">
    <location>
        <begin position="315"/>
        <end position="367"/>
    </location>
</feature>
<evidence type="ECO:0000256" key="5">
    <source>
        <dbReference type="ARBA" id="ARBA00022989"/>
    </source>
</evidence>
<dbReference type="STRING" id="29563.SAMN02983006_01228"/>
<evidence type="ECO:0000256" key="3">
    <source>
        <dbReference type="ARBA" id="ARBA00022500"/>
    </source>
</evidence>
<accession>A0A1I4HXB7</accession>
<dbReference type="OrthoDB" id="13222at2"/>
<evidence type="ECO:0000256" key="8">
    <source>
        <dbReference type="ARBA" id="ARBA00029447"/>
    </source>
</evidence>